<dbReference type="GeneTree" id="ENSGT00910000147834"/>
<keyword evidence="2" id="KW-1185">Reference proteome</keyword>
<reference evidence="1 2" key="1">
    <citation type="submission" date="2016-04" db="EMBL/GenBank/DDBJ databases">
        <title>Polished mammalian reference genomes with single-molecule sequencing and chromosome conformation capture applied to the Capra hircus genome.</title>
        <authorList>
            <person name="Bickhart D.M."/>
            <person name="Koren S."/>
            <person name="Rosen B."/>
            <person name="Hastie A."/>
            <person name="Liachko I."/>
            <person name="Sullivan S.T."/>
            <person name="Burton J."/>
            <person name="Sayre B.L."/>
            <person name="Huson H.J."/>
            <person name="Lee J."/>
            <person name="Lam E."/>
            <person name="Kelley C.M."/>
            <person name="Hutchison J.L."/>
            <person name="Zhou Y."/>
            <person name="Sun J."/>
            <person name="Crisa A."/>
            <person name="Schwartz J.C."/>
            <person name="Hammond J.A."/>
            <person name="Schroeder S.G."/>
            <person name="Liu G.E."/>
            <person name="Dunham M."/>
            <person name="Shendure J."/>
            <person name="Sonstegard T.S."/>
            <person name="Phillippy A.M."/>
            <person name="Van Tassell C.P."/>
            <person name="Smith T.P."/>
        </authorList>
    </citation>
    <scope>NUCLEOTIDE SEQUENCE [LARGE SCALE GENOMIC DNA]</scope>
</reference>
<dbReference type="OMA" id="GDPASCC"/>
<dbReference type="AlphaFoldDB" id="A0A452ESV2"/>
<organism evidence="1 2">
    <name type="scientific">Capra hircus</name>
    <name type="common">Goat</name>
    <dbReference type="NCBI Taxonomy" id="9925"/>
    <lineage>
        <taxon>Eukaryota</taxon>
        <taxon>Metazoa</taxon>
        <taxon>Chordata</taxon>
        <taxon>Craniata</taxon>
        <taxon>Vertebrata</taxon>
        <taxon>Euteleostomi</taxon>
        <taxon>Mammalia</taxon>
        <taxon>Eutheria</taxon>
        <taxon>Laurasiatheria</taxon>
        <taxon>Artiodactyla</taxon>
        <taxon>Ruminantia</taxon>
        <taxon>Pecora</taxon>
        <taxon>Bovidae</taxon>
        <taxon>Caprinae</taxon>
        <taxon>Capra</taxon>
    </lineage>
</organism>
<accession>A0A452ESV2</accession>
<protein>
    <submittedName>
        <fullName evidence="1">Uncharacterized protein</fullName>
    </submittedName>
</protein>
<proteinExistence type="predicted"/>
<dbReference type="Proteomes" id="UP000291000">
    <property type="component" value="Chromosome 28"/>
</dbReference>
<dbReference type="Ensembl" id="ENSCHIT00000023084.1">
    <property type="protein sequence ID" value="ENSCHIP00000015282.1"/>
    <property type="gene ID" value="ENSCHIG00000015986.1"/>
</dbReference>
<dbReference type="Bgee" id="ENSCHIG00000015986">
    <property type="expression patterns" value="Expressed in cerebellum and 17 other cell types or tissues"/>
</dbReference>
<evidence type="ECO:0000313" key="2">
    <source>
        <dbReference type="Proteomes" id="UP000291000"/>
    </source>
</evidence>
<reference evidence="1" key="3">
    <citation type="submission" date="2025-09" db="UniProtKB">
        <authorList>
            <consortium name="Ensembl"/>
        </authorList>
    </citation>
    <scope>IDENTIFICATION</scope>
</reference>
<dbReference type="EMBL" id="LWLT01000030">
    <property type="status" value="NOT_ANNOTATED_CDS"/>
    <property type="molecule type" value="Genomic_DNA"/>
</dbReference>
<evidence type="ECO:0000313" key="1">
    <source>
        <dbReference type="Ensembl" id="ENSCHIP00000015282.1"/>
    </source>
</evidence>
<sequence>MGTQASRGSPTRSPVPRLPFTHLLLPPLLGDPASCCLYLTLHTCIKEIKCYF</sequence>
<name>A0A452ESV2_CAPHI</name>
<reference evidence="1" key="2">
    <citation type="submission" date="2025-08" db="UniProtKB">
        <authorList>
            <consortium name="Ensembl"/>
        </authorList>
    </citation>
    <scope>IDENTIFICATION</scope>
</reference>